<proteinExistence type="predicted"/>
<sequence>GVQLYEEQIMINKMRTVNKLAKELNMEVVNCQNVN</sequence>
<evidence type="ECO:0000313" key="1">
    <source>
        <dbReference type="EMBL" id="SES84945.1"/>
    </source>
</evidence>
<organism evidence="3 4">
    <name type="scientific">Draconibacterium orientale</name>
    <dbReference type="NCBI Taxonomy" id="1168034"/>
    <lineage>
        <taxon>Bacteria</taxon>
        <taxon>Pseudomonadati</taxon>
        <taxon>Bacteroidota</taxon>
        <taxon>Bacteroidia</taxon>
        <taxon>Marinilabiliales</taxon>
        <taxon>Prolixibacteraceae</taxon>
        <taxon>Draconibacterium</taxon>
    </lineage>
</organism>
<dbReference type="EMBL" id="FOHT01000006">
    <property type="protein sequence ID" value="SET08638.1"/>
    <property type="molecule type" value="Genomic_DNA"/>
</dbReference>
<dbReference type="Proteomes" id="UP000181981">
    <property type="component" value="Unassembled WGS sequence"/>
</dbReference>
<accession>A0A1I0HTU4</accession>
<reference evidence="3 4" key="1">
    <citation type="submission" date="2016-10" db="EMBL/GenBank/DDBJ databases">
        <authorList>
            <person name="de Groot N.N."/>
        </authorList>
    </citation>
    <scope>NUCLEOTIDE SEQUENCE [LARGE SCALE GENOMIC DNA]</scope>
    <source>
        <strain evidence="3 4">DSM 25947</strain>
    </source>
</reference>
<name>A0A1I0HTU4_9BACT</name>
<protein>
    <submittedName>
        <fullName evidence="3">Uncharacterized protein</fullName>
    </submittedName>
</protein>
<feature type="non-terminal residue" evidence="3">
    <location>
        <position position="1"/>
    </location>
</feature>
<dbReference type="EMBL" id="FOHT01000026">
    <property type="protein sequence ID" value="SET87525.1"/>
    <property type="molecule type" value="Genomic_DNA"/>
</dbReference>
<dbReference type="AlphaFoldDB" id="A0A1I0HTU4"/>
<evidence type="ECO:0000313" key="3">
    <source>
        <dbReference type="EMBL" id="SET87525.1"/>
    </source>
</evidence>
<evidence type="ECO:0000313" key="2">
    <source>
        <dbReference type="EMBL" id="SET08638.1"/>
    </source>
</evidence>
<evidence type="ECO:0000313" key="4">
    <source>
        <dbReference type="Proteomes" id="UP000181981"/>
    </source>
</evidence>
<dbReference type="EMBL" id="FOHT01000002">
    <property type="protein sequence ID" value="SES84945.1"/>
    <property type="molecule type" value="Genomic_DNA"/>
</dbReference>
<gene>
    <name evidence="1" type="ORF">SAMN05444285_102262</name>
    <name evidence="2" type="ORF">SAMN05444285_1061</name>
    <name evidence="3" type="ORF">SAMN05444285_12673</name>
</gene>